<feature type="domain" description="CoA carboxyltransferase C-terminal" evidence="11">
    <location>
        <begin position="39"/>
        <end position="293"/>
    </location>
</feature>
<dbReference type="GO" id="GO:0005524">
    <property type="term" value="F:ATP binding"/>
    <property type="evidence" value="ECO:0007669"/>
    <property type="project" value="UniProtKB-KW"/>
</dbReference>
<evidence type="ECO:0000256" key="2">
    <source>
        <dbReference type="ARBA" id="ARBA00011883"/>
    </source>
</evidence>
<evidence type="ECO:0000259" key="11">
    <source>
        <dbReference type="PROSITE" id="PS50989"/>
    </source>
</evidence>
<keyword evidence="8" id="KW-0443">Lipid metabolism</keyword>
<dbReference type="PANTHER" id="PTHR42853:SF3">
    <property type="entry name" value="ACETYL-COENZYME A CARBOXYLASE CARBOXYL TRANSFERASE SUBUNIT ALPHA, CHLOROPLASTIC"/>
    <property type="match status" value="1"/>
</dbReference>
<dbReference type="HAMAP" id="MF_00823">
    <property type="entry name" value="AcetylCoA_CT_alpha"/>
    <property type="match status" value="1"/>
</dbReference>
<dbReference type="Gene3D" id="3.90.226.10">
    <property type="entry name" value="2-enoyl-CoA Hydratase, Chain A, domain 1"/>
    <property type="match status" value="1"/>
</dbReference>
<evidence type="ECO:0000256" key="10">
    <source>
        <dbReference type="ARBA" id="ARBA00049152"/>
    </source>
</evidence>
<comment type="caution">
    <text evidence="12">The sequence shown here is derived from an EMBL/GenBank/DDBJ whole genome shotgun (WGS) entry which is preliminary data.</text>
</comment>
<keyword evidence="7" id="KW-0067">ATP-binding</keyword>
<evidence type="ECO:0000256" key="9">
    <source>
        <dbReference type="ARBA" id="ARBA00023160"/>
    </source>
</evidence>
<dbReference type="EMBL" id="LNQE01001865">
    <property type="protein sequence ID" value="KUG03921.1"/>
    <property type="molecule type" value="Genomic_DNA"/>
</dbReference>
<organism evidence="12">
    <name type="scientific">hydrocarbon metagenome</name>
    <dbReference type="NCBI Taxonomy" id="938273"/>
    <lineage>
        <taxon>unclassified sequences</taxon>
        <taxon>metagenomes</taxon>
        <taxon>ecological metagenomes</taxon>
    </lineage>
</organism>
<dbReference type="UniPathway" id="UPA00655">
    <property type="reaction ID" value="UER00711"/>
</dbReference>
<name>A0A0W8E6B1_9ZZZZ</name>
<dbReference type="GO" id="GO:0006633">
    <property type="term" value="P:fatty acid biosynthetic process"/>
    <property type="evidence" value="ECO:0007669"/>
    <property type="project" value="UniProtKB-KW"/>
</dbReference>
<evidence type="ECO:0000256" key="3">
    <source>
        <dbReference type="ARBA" id="ARBA00022516"/>
    </source>
</evidence>
<keyword evidence="3" id="KW-0444">Lipid biosynthesis</keyword>
<dbReference type="EC" id="2.1.3.15" evidence="2"/>
<dbReference type="PROSITE" id="PS50989">
    <property type="entry name" value="COA_CT_CTER"/>
    <property type="match status" value="1"/>
</dbReference>
<dbReference type="PRINTS" id="PR01069">
    <property type="entry name" value="ACCCTRFRASEA"/>
</dbReference>
<gene>
    <name evidence="12" type="ORF">ASZ90_018701</name>
</gene>
<dbReference type="GO" id="GO:0009317">
    <property type="term" value="C:acetyl-CoA carboxylase complex"/>
    <property type="evidence" value="ECO:0007669"/>
    <property type="project" value="InterPro"/>
</dbReference>
<keyword evidence="9" id="KW-0275">Fatty acid biosynthesis</keyword>
<accession>A0A0W8E6B1</accession>
<evidence type="ECO:0000313" key="12">
    <source>
        <dbReference type="EMBL" id="KUG03921.1"/>
    </source>
</evidence>
<reference evidence="12" key="1">
    <citation type="journal article" date="2015" name="Proc. Natl. Acad. Sci. U.S.A.">
        <title>Networks of energetic and metabolic interactions define dynamics in microbial communities.</title>
        <authorList>
            <person name="Embree M."/>
            <person name="Liu J.K."/>
            <person name="Al-Bassam M.M."/>
            <person name="Zengler K."/>
        </authorList>
    </citation>
    <scope>NUCLEOTIDE SEQUENCE</scope>
</reference>
<evidence type="ECO:0000256" key="5">
    <source>
        <dbReference type="ARBA" id="ARBA00022741"/>
    </source>
</evidence>
<keyword evidence="4 12" id="KW-0808">Transferase</keyword>
<dbReference type="InterPro" id="IPR001095">
    <property type="entry name" value="Acetyl_CoA_COase_a_su"/>
</dbReference>
<comment type="catalytic activity">
    <reaction evidence="10">
        <text>N(6)-carboxybiotinyl-L-lysyl-[protein] + acetyl-CoA = N(6)-biotinyl-L-lysyl-[protein] + malonyl-CoA</text>
        <dbReference type="Rhea" id="RHEA:54728"/>
        <dbReference type="Rhea" id="RHEA-COMP:10505"/>
        <dbReference type="Rhea" id="RHEA-COMP:10506"/>
        <dbReference type="ChEBI" id="CHEBI:57288"/>
        <dbReference type="ChEBI" id="CHEBI:57384"/>
        <dbReference type="ChEBI" id="CHEBI:83144"/>
        <dbReference type="ChEBI" id="CHEBI:83145"/>
        <dbReference type="EC" id="2.1.3.15"/>
    </reaction>
</comment>
<evidence type="ECO:0000256" key="1">
    <source>
        <dbReference type="ARBA" id="ARBA00004956"/>
    </source>
</evidence>
<dbReference type="NCBIfam" id="TIGR00513">
    <property type="entry name" value="accA"/>
    <property type="match status" value="1"/>
</dbReference>
<protein>
    <recommendedName>
        <fullName evidence="2">acetyl-CoA carboxytransferase</fullName>
        <ecNumber evidence="2">2.1.3.15</ecNumber>
    </recommendedName>
</protein>
<dbReference type="Pfam" id="PF03255">
    <property type="entry name" value="ACCA"/>
    <property type="match status" value="1"/>
</dbReference>
<dbReference type="NCBIfam" id="NF004344">
    <property type="entry name" value="PRK05724.1"/>
    <property type="match status" value="1"/>
</dbReference>
<keyword evidence="12" id="KW-0436">Ligase</keyword>
<dbReference type="AlphaFoldDB" id="A0A0W8E6B1"/>
<dbReference type="SUPFAM" id="SSF52096">
    <property type="entry name" value="ClpP/crotonase"/>
    <property type="match status" value="1"/>
</dbReference>
<dbReference type="PANTHER" id="PTHR42853">
    <property type="entry name" value="ACETYL-COENZYME A CARBOXYLASE CARBOXYL TRANSFERASE SUBUNIT ALPHA"/>
    <property type="match status" value="1"/>
</dbReference>
<proteinExistence type="inferred from homology"/>
<comment type="pathway">
    <text evidence="1">Lipid metabolism; malonyl-CoA biosynthesis; malonyl-CoA from acetyl-CoA: step 1/1.</text>
</comment>
<evidence type="ECO:0000256" key="7">
    <source>
        <dbReference type="ARBA" id="ARBA00022840"/>
    </source>
</evidence>
<dbReference type="InterPro" id="IPR011763">
    <property type="entry name" value="COA_CT_C"/>
</dbReference>
<dbReference type="GO" id="GO:2001295">
    <property type="term" value="P:malonyl-CoA biosynthetic process"/>
    <property type="evidence" value="ECO:0007669"/>
    <property type="project" value="UniProtKB-UniPathway"/>
</dbReference>
<dbReference type="NCBIfam" id="NF041504">
    <property type="entry name" value="AccA_sub"/>
    <property type="match status" value="1"/>
</dbReference>
<keyword evidence="5" id="KW-0547">Nucleotide-binding</keyword>
<evidence type="ECO:0000256" key="6">
    <source>
        <dbReference type="ARBA" id="ARBA00022832"/>
    </source>
</evidence>
<dbReference type="InterPro" id="IPR029045">
    <property type="entry name" value="ClpP/crotonase-like_dom_sf"/>
</dbReference>
<evidence type="ECO:0000256" key="4">
    <source>
        <dbReference type="ARBA" id="ARBA00022679"/>
    </source>
</evidence>
<sequence length="319" mass="36027">MVKRHFDYEEKYKNLQGKFEELQELSRSLQFDLTDEFKIMEDKMQDIRDNKYQNLTAWEKILLSRHSERPTIRDYIDFIFDDWIEMHGDRCYGDDRAMIGGIASFNGIPVTVLGHQKGRGTNENLHTNFGMSHPEGYRKVERLLLQAEKFNRPVFTFIDTPGAYPGVGAEERGQAGAIARVLMTLSSLKVPVIAVVTGEGGSGGALALAVSDRLLMLSNSVFSVASAEACASIIWKDAGRAEEMASALKLTAQDIRDLGIADEIVEEPTGGVHKDFESTAKNLQDRLESNLQELLLIERHELLEQRYIRLRNIGKFQED</sequence>
<evidence type="ECO:0000256" key="8">
    <source>
        <dbReference type="ARBA" id="ARBA00023098"/>
    </source>
</evidence>
<dbReference type="GO" id="GO:0003989">
    <property type="term" value="F:acetyl-CoA carboxylase activity"/>
    <property type="evidence" value="ECO:0007669"/>
    <property type="project" value="InterPro"/>
</dbReference>
<keyword evidence="6" id="KW-0276">Fatty acid metabolism</keyword>
<dbReference type="GO" id="GO:0016743">
    <property type="term" value="F:carboxyl- or carbamoyltransferase activity"/>
    <property type="evidence" value="ECO:0007669"/>
    <property type="project" value="InterPro"/>
</dbReference>